<gene>
    <name evidence="4" type="ORF">HMN09_00485500</name>
    <name evidence="3" type="ORF">HMN09_01415300</name>
</gene>
<dbReference type="EMBL" id="JACAZE010000006">
    <property type="protein sequence ID" value="KAF7313301.1"/>
    <property type="molecule type" value="Genomic_DNA"/>
</dbReference>
<dbReference type="PANTHER" id="PTHR28023:SF1">
    <property type="entry name" value="UPF0357 PROTEIN YCL012C"/>
    <property type="match status" value="1"/>
</dbReference>
<dbReference type="AlphaFoldDB" id="A0A8H6RXM0"/>
<evidence type="ECO:0000313" key="5">
    <source>
        <dbReference type="Proteomes" id="UP000613580"/>
    </source>
</evidence>
<dbReference type="OrthoDB" id="447314at2759"/>
<dbReference type="EMBL" id="JACAZE010000043">
    <property type="protein sequence ID" value="KAF7288251.1"/>
    <property type="molecule type" value="Genomic_DNA"/>
</dbReference>
<protein>
    <submittedName>
        <fullName evidence="3">Uncharacterized protein</fullName>
    </submittedName>
</protein>
<accession>A0A8H6RXM0</accession>
<reference evidence="3" key="1">
    <citation type="submission" date="2020-05" db="EMBL/GenBank/DDBJ databases">
        <title>Mycena genomes resolve the evolution of fungal bioluminescence.</title>
        <authorList>
            <person name="Tsai I.J."/>
        </authorList>
    </citation>
    <scope>NUCLEOTIDE SEQUENCE</scope>
    <source>
        <strain evidence="3">110903Hualien_Pintung</strain>
    </source>
</reference>
<name>A0A8H6RXM0_MYCCL</name>
<dbReference type="PANTHER" id="PTHR28023">
    <property type="entry name" value="UPF0357 PROTEIN YCL012C"/>
    <property type="match status" value="1"/>
</dbReference>
<comment type="caution">
    <text evidence="3">The sequence shown here is derived from an EMBL/GenBank/DDBJ whole genome shotgun (WGS) entry which is preliminary data.</text>
</comment>
<evidence type="ECO:0000256" key="2">
    <source>
        <dbReference type="ARBA" id="ARBA00022729"/>
    </source>
</evidence>
<keyword evidence="5" id="KW-1185">Reference proteome</keyword>
<dbReference type="InterPro" id="IPR018559">
    <property type="entry name" value="DUF2015"/>
</dbReference>
<sequence>MLYLFSAAACLFLLVLLTLRYRESLLARVPEPIRRLLPATFNNYQPLATWQDQMEAGLSSNDFDLAGNLAGDSRAGLDEAATREVHEIMRRERVNFDEARLIRHKRVLRANGIDPETGMPMDAKAVTRL</sequence>
<organism evidence="3 5">
    <name type="scientific">Mycena chlorophos</name>
    <name type="common">Agaric fungus</name>
    <name type="synonym">Agaricus chlorophos</name>
    <dbReference type="NCBI Taxonomy" id="658473"/>
    <lineage>
        <taxon>Eukaryota</taxon>
        <taxon>Fungi</taxon>
        <taxon>Dikarya</taxon>
        <taxon>Basidiomycota</taxon>
        <taxon>Agaricomycotina</taxon>
        <taxon>Agaricomycetes</taxon>
        <taxon>Agaricomycetidae</taxon>
        <taxon>Agaricales</taxon>
        <taxon>Marasmiineae</taxon>
        <taxon>Mycenaceae</taxon>
        <taxon>Mycena</taxon>
    </lineage>
</organism>
<evidence type="ECO:0000313" key="3">
    <source>
        <dbReference type="EMBL" id="KAF7288251.1"/>
    </source>
</evidence>
<dbReference type="Proteomes" id="UP000613580">
    <property type="component" value="Unassembled WGS sequence"/>
</dbReference>
<evidence type="ECO:0000313" key="4">
    <source>
        <dbReference type="EMBL" id="KAF7313301.1"/>
    </source>
</evidence>
<proteinExistence type="inferred from homology"/>
<evidence type="ECO:0000256" key="1">
    <source>
        <dbReference type="ARBA" id="ARBA00008325"/>
    </source>
</evidence>
<dbReference type="Pfam" id="PF09435">
    <property type="entry name" value="DUF2015"/>
    <property type="match status" value="1"/>
</dbReference>
<comment type="similarity">
    <text evidence="1">Belongs to the UPF0357 family.</text>
</comment>
<keyword evidence="2" id="KW-0732">Signal</keyword>